<dbReference type="PANTHER" id="PTHR43884">
    <property type="entry name" value="ACYL-COA DEHYDROGENASE"/>
    <property type="match status" value="1"/>
</dbReference>
<dbReference type="EMBL" id="JAESVA010000006">
    <property type="protein sequence ID" value="MCB8882220.1"/>
    <property type="molecule type" value="Genomic_DNA"/>
</dbReference>
<feature type="domain" description="Acyl-CoA dehydrogenase/oxidase N-terminal" evidence="2">
    <location>
        <begin position="52"/>
        <end position="134"/>
    </location>
</feature>
<comment type="caution">
    <text evidence="4">The sequence shown here is derived from an EMBL/GenBank/DDBJ whole genome shotgun (WGS) entry which is preliminary data.</text>
</comment>
<keyword evidence="5" id="KW-1185">Reference proteome</keyword>
<proteinExistence type="predicted"/>
<dbReference type="InterPro" id="IPR013107">
    <property type="entry name" value="Acyl-CoA_DH_C"/>
</dbReference>
<sequence length="414" mass="45169">MMAYDRSNLPDDVKLGSGWGSAGDPEWDGLTKRFRPVFARIREDAVKRELGRGLPHDEIGWLRETGFTAMRVPQEAGGLGVSLVNFFALLIDLSEADSNITQALRAHFGFVEHIRTEAPPARQARWFDRLLRGDVVGAGWSELGNAKQAAFSAELRQTAEGWRLNGSKFYTTGTLFSDWVHVGASDSEGNGVSVVVSRHAPGVEVLDDWNGMGQRLTASGTTHFRDVPVEDCEIVRERAPFGYSEAFFQLVHLATLAGIGRAAASDTASILRIRKRSYSNATTAMAPEDPQLLQVVGRVRAHAYAAGAIVHHAARALDKAAAIGNDQDPALIAEAEIEIWQAQSVVSQLIIDATASLFDALGASATLRDAGLDRYWRNARTISSHNPRVYKDRIIGDFAVNGRIPQGQWRIGQA</sequence>
<dbReference type="InterPro" id="IPR036250">
    <property type="entry name" value="AcylCo_DH-like_C"/>
</dbReference>
<dbReference type="GO" id="GO:0050660">
    <property type="term" value="F:flavin adenine dinucleotide binding"/>
    <property type="evidence" value="ECO:0007669"/>
    <property type="project" value="InterPro"/>
</dbReference>
<accession>A0A963Z3K8</accession>
<gene>
    <name evidence="4" type="ORF">ACELLULO517_18380</name>
</gene>
<evidence type="ECO:0000259" key="3">
    <source>
        <dbReference type="Pfam" id="PF08028"/>
    </source>
</evidence>
<dbReference type="InterPro" id="IPR013786">
    <property type="entry name" value="AcylCoA_DH/ox_N"/>
</dbReference>
<organism evidence="4 5">
    <name type="scientific">Acidisoma cellulosilyticum</name>
    <dbReference type="NCBI Taxonomy" id="2802395"/>
    <lineage>
        <taxon>Bacteria</taxon>
        <taxon>Pseudomonadati</taxon>
        <taxon>Pseudomonadota</taxon>
        <taxon>Alphaproteobacteria</taxon>
        <taxon>Acetobacterales</taxon>
        <taxon>Acidocellaceae</taxon>
        <taxon>Acidisoma</taxon>
    </lineage>
</organism>
<name>A0A963Z3K8_9PROT</name>
<reference evidence="4 5" key="1">
    <citation type="journal article" date="2021" name="Microorganisms">
        <title>Acidisoma silvae sp. nov. and Acidisomacellulosilytica sp. nov., Two Acidophilic Bacteria Isolated from Decaying Wood, Hydrolyzing Cellulose and Producing Poly-3-hydroxybutyrate.</title>
        <authorList>
            <person name="Mieszkin S."/>
            <person name="Pouder E."/>
            <person name="Uroz S."/>
            <person name="Simon-Colin C."/>
            <person name="Alain K."/>
        </authorList>
    </citation>
    <scope>NUCLEOTIDE SEQUENCE [LARGE SCALE GENOMIC DNA]</scope>
    <source>
        <strain evidence="4 5">HW T5.17</strain>
    </source>
</reference>
<evidence type="ECO:0000313" key="4">
    <source>
        <dbReference type="EMBL" id="MCB8882220.1"/>
    </source>
</evidence>
<dbReference type="Pfam" id="PF02771">
    <property type="entry name" value="Acyl-CoA_dh_N"/>
    <property type="match status" value="1"/>
</dbReference>
<dbReference type="Proteomes" id="UP000721844">
    <property type="component" value="Unassembled WGS sequence"/>
</dbReference>
<dbReference type="SUPFAM" id="SSF47203">
    <property type="entry name" value="Acyl-CoA dehydrogenase C-terminal domain-like"/>
    <property type="match status" value="1"/>
</dbReference>
<dbReference type="InterPro" id="IPR046373">
    <property type="entry name" value="Acyl-CoA_Oxase/DH_mid-dom_sf"/>
</dbReference>
<dbReference type="Pfam" id="PF08028">
    <property type="entry name" value="Acyl-CoA_dh_2"/>
    <property type="match status" value="1"/>
</dbReference>
<protein>
    <submittedName>
        <fullName evidence="4">Acyl-CoA dehydrogenase family protein</fullName>
    </submittedName>
</protein>
<dbReference type="InterPro" id="IPR037069">
    <property type="entry name" value="AcylCoA_DH/ox_N_sf"/>
</dbReference>
<dbReference type="SUPFAM" id="SSF56645">
    <property type="entry name" value="Acyl-CoA dehydrogenase NM domain-like"/>
    <property type="match status" value="1"/>
</dbReference>
<dbReference type="RefSeq" id="WP_227308883.1">
    <property type="nucleotide sequence ID" value="NZ_JAESVA010000006.1"/>
</dbReference>
<evidence type="ECO:0000313" key="5">
    <source>
        <dbReference type="Proteomes" id="UP000721844"/>
    </source>
</evidence>
<dbReference type="InterPro" id="IPR009100">
    <property type="entry name" value="AcylCoA_DH/oxidase_NM_dom_sf"/>
</dbReference>
<dbReference type="GO" id="GO:0006552">
    <property type="term" value="P:L-leucine catabolic process"/>
    <property type="evidence" value="ECO:0007669"/>
    <property type="project" value="TreeGrafter"/>
</dbReference>
<evidence type="ECO:0000256" key="1">
    <source>
        <dbReference type="ARBA" id="ARBA00023002"/>
    </source>
</evidence>
<feature type="domain" description="Acyl-CoA dehydrogenase C-terminal" evidence="3">
    <location>
        <begin position="252"/>
        <end position="385"/>
    </location>
</feature>
<keyword evidence="1" id="KW-0560">Oxidoreductase</keyword>
<evidence type="ECO:0000259" key="2">
    <source>
        <dbReference type="Pfam" id="PF02771"/>
    </source>
</evidence>
<dbReference type="GO" id="GO:0008470">
    <property type="term" value="F:3-methylbutanoyl-CoA dehydrogenase activity"/>
    <property type="evidence" value="ECO:0007669"/>
    <property type="project" value="TreeGrafter"/>
</dbReference>
<dbReference type="PANTHER" id="PTHR43884:SF12">
    <property type="entry name" value="ISOVALERYL-COA DEHYDROGENASE, MITOCHONDRIAL-RELATED"/>
    <property type="match status" value="1"/>
</dbReference>
<dbReference type="Gene3D" id="1.20.140.10">
    <property type="entry name" value="Butyryl-CoA Dehydrogenase, subunit A, domain 3"/>
    <property type="match status" value="1"/>
</dbReference>
<dbReference type="PIRSF" id="PIRSF016578">
    <property type="entry name" value="HsaA"/>
    <property type="match status" value="1"/>
</dbReference>
<dbReference type="Gene3D" id="1.10.540.10">
    <property type="entry name" value="Acyl-CoA dehydrogenase/oxidase, N-terminal domain"/>
    <property type="match status" value="1"/>
</dbReference>
<dbReference type="AlphaFoldDB" id="A0A963Z3K8"/>
<dbReference type="Gene3D" id="2.40.110.10">
    <property type="entry name" value="Butyryl-CoA Dehydrogenase, subunit A, domain 2"/>
    <property type="match status" value="1"/>
</dbReference>